<evidence type="ECO:0000256" key="3">
    <source>
        <dbReference type="ARBA" id="ARBA00009723"/>
    </source>
</evidence>
<dbReference type="GO" id="GO:0008703">
    <property type="term" value="F:5-amino-6-(5-phosphoribosylamino)uracil reductase activity"/>
    <property type="evidence" value="ECO:0007669"/>
    <property type="project" value="InterPro"/>
</dbReference>
<evidence type="ECO:0000256" key="7">
    <source>
        <dbReference type="ARBA" id="ARBA00022857"/>
    </source>
</evidence>
<comment type="function">
    <text evidence="1">Catalyzes an early step in riboflavin biosynthesis, the NADPH-dependent reduction of the ribose side chain of 2,5-diamino-6-ribosylamino-4(3H)-pyrimidinone 5'-phosphate, yielding 2,5-diamino-6-ribitylamino-4(3H)-pyrimidinone 5'-phosphate.</text>
</comment>
<feature type="domain" description="Bacterial bifunctional deaminase-reductase C-terminal" evidence="13">
    <location>
        <begin position="26"/>
        <end position="247"/>
    </location>
</feature>
<reference evidence="14" key="1">
    <citation type="submission" date="2020-11" db="EMBL/GenBank/DDBJ databases">
        <authorList>
            <consortium name="DOE Joint Genome Institute"/>
            <person name="Ahrendt S."/>
            <person name="Riley R."/>
            <person name="Andreopoulos W."/>
            <person name="Labutti K."/>
            <person name="Pangilinan J."/>
            <person name="Ruiz-Duenas F.J."/>
            <person name="Barrasa J.M."/>
            <person name="Sanchez-Garcia M."/>
            <person name="Camarero S."/>
            <person name="Miyauchi S."/>
            <person name="Serrano A."/>
            <person name="Linde D."/>
            <person name="Babiker R."/>
            <person name="Drula E."/>
            <person name="Ayuso-Fernandez I."/>
            <person name="Pacheco R."/>
            <person name="Padilla G."/>
            <person name="Ferreira P."/>
            <person name="Barriuso J."/>
            <person name="Kellner H."/>
            <person name="Castanera R."/>
            <person name="Alfaro M."/>
            <person name="Ramirez L."/>
            <person name="Pisabarro A.G."/>
            <person name="Kuo A."/>
            <person name="Tritt A."/>
            <person name="Lipzen A."/>
            <person name="He G."/>
            <person name="Yan M."/>
            <person name="Ng V."/>
            <person name="Cullen D."/>
            <person name="Martin F."/>
            <person name="Rosso M.-N."/>
            <person name="Henrissat B."/>
            <person name="Hibbett D."/>
            <person name="Martinez A.T."/>
            <person name="Grigoriev I.V."/>
        </authorList>
    </citation>
    <scope>NUCLEOTIDE SEQUENCE</scope>
    <source>
        <strain evidence="14">MF-IS2</strain>
    </source>
</reference>
<keyword evidence="8" id="KW-0560">Oxidoreductase</keyword>
<accession>A0A9P6C6L8</accession>
<evidence type="ECO:0000256" key="8">
    <source>
        <dbReference type="ARBA" id="ARBA00023002"/>
    </source>
</evidence>
<evidence type="ECO:0000256" key="5">
    <source>
        <dbReference type="ARBA" id="ARBA00015035"/>
    </source>
</evidence>
<dbReference type="InterPro" id="IPR050765">
    <property type="entry name" value="Riboflavin_Biosynth_HTPR"/>
</dbReference>
<evidence type="ECO:0000313" key="14">
    <source>
        <dbReference type="EMBL" id="KAF9454161.1"/>
    </source>
</evidence>
<dbReference type="EMBL" id="MU151056">
    <property type="protein sequence ID" value="KAF9454161.1"/>
    <property type="molecule type" value="Genomic_DNA"/>
</dbReference>
<evidence type="ECO:0000313" key="15">
    <source>
        <dbReference type="Proteomes" id="UP000807342"/>
    </source>
</evidence>
<dbReference type="Gene3D" id="3.40.430.10">
    <property type="entry name" value="Dihydrofolate Reductase, subunit A"/>
    <property type="match status" value="1"/>
</dbReference>
<evidence type="ECO:0000256" key="10">
    <source>
        <dbReference type="ARBA" id="ARBA00031630"/>
    </source>
</evidence>
<dbReference type="EC" id="1.1.1.302" evidence="4"/>
<evidence type="ECO:0000256" key="12">
    <source>
        <dbReference type="ARBA" id="ARBA00049020"/>
    </source>
</evidence>
<gene>
    <name evidence="14" type="ORF">P691DRAFT_693290</name>
</gene>
<name>A0A9P6C6L8_9AGAR</name>
<dbReference type="PANTHER" id="PTHR38011">
    <property type="entry name" value="DIHYDROFOLATE REDUCTASE FAMILY PROTEIN (AFU_ORTHOLOGUE AFUA_8G06820)"/>
    <property type="match status" value="1"/>
</dbReference>
<organism evidence="14 15">
    <name type="scientific">Macrolepiota fuliginosa MF-IS2</name>
    <dbReference type="NCBI Taxonomy" id="1400762"/>
    <lineage>
        <taxon>Eukaryota</taxon>
        <taxon>Fungi</taxon>
        <taxon>Dikarya</taxon>
        <taxon>Basidiomycota</taxon>
        <taxon>Agaricomycotina</taxon>
        <taxon>Agaricomycetes</taxon>
        <taxon>Agaricomycetidae</taxon>
        <taxon>Agaricales</taxon>
        <taxon>Agaricineae</taxon>
        <taxon>Agaricaceae</taxon>
        <taxon>Macrolepiota</taxon>
    </lineage>
</organism>
<dbReference type="Proteomes" id="UP000807342">
    <property type="component" value="Unassembled WGS sequence"/>
</dbReference>
<comment type="pathway">
    <text evidence="2">Cofactor biosynthesis; riboflavin biosynthesis.</text>
</comment>
<evidence type="ECO:0000259" key="13">
    <source>
        <dbReference type="Pfam" id="PF01872"/>
    </source>
</evidence>
<dbReference type="PANTHER" id="PTHR38011:SF7">
    <property type="entry name" value="2,5-DIAMINO-6-RIBOSYLAMINO-4(3H)-PYRIMIDINONE 5'-PHOSPHATE REDUCTASE"/>
    <property type="match status" value="1"/>
</dbReference>
<comment type="catalytic activity">
    <reaction evidence="11">
        <text>2,5-diamino-6-(1-D-ribitylamino)pyrimidin-4(3H)-one 5'-phosphate + NAD(+) = 2,5-diamino-6-(1-D-ribosylamino)pyrimidin-4(3H)-one 5'-phosphate + NADH + H(+)</text>
        <dbReference type="Rhea" id="RHEA:27274"/>
        <dbReference type="ChEBI" id="CHEBI:15378"/>
        <dbReference type="ChEBI" id="CHEBI:57540"/>
        <dbReference type="ChEBI" id="CHEBI:57945"/>
        <dbReference type="ChEBI" id="CHEBI:58890"/>
        <dbReference type="ChEBI" id="CHEBI:59545"/>
        <dbReference type="EC" id="1.1.1.302"/>
    </reaction>
</comment>
<evidence type="ECO:0000256" key="4">
    <source>
        <dbReference type="ARBA" id="ARBA00012851"/>
    </source>
</evidence>
<comment type="caution">
    <text evidence="14">The sequence shown here is derived from an EMBL/GenBank/DDBJ whole genome shotgun (WGS) entry which is preliminary data.</text>
</comment>
<dbReference type="InterPro" id="IPR002734">
    <property type="entry name" value="RibDG_C"/>
</dbReference>
<evidence type="ECO:0000256" key="2">
    <source>
        <dbReference type="ARBA" id="ARBA00005104"/>
    </source>
</evidence>
<keyword evidence="6" id="KW-0686">Riboflavin biosynthesis</keyword>
<dbReference type="GO" id="GO:0009231">
    <property type="term" value="P:riboflavin biosynthetic process"/>
    <property type="evidence" value="ECO:0007669"/>
    <property type="project" value="UniProtKB-KW"/>
</dbReference>
<keyword evidence="15" id="KW-1185">Reference proteome</keyword>
<comment type="similarity">
    <text evidence="3">Belongs to the HTP reductase family.</text>
</comment>
<dbReference type="Pfam" id="PF01872">
    <property type="entry name" value="RibD_C"/>
    <property type="match status" value="1"/>
</dbReference>
<dbReference type="OrthoDB" id="5432at2759"/>
<proteinExistence type="inferred from homology"/>
<dbReference type="AlphaFoldDB" id="A0A9P6C6L8"/>
<evidence type="ECO:0000256" key="1">
    <source>
        <dbReference type="ARBA" id="ARBA00003555"/>
    </source>
</evidence>
<sequence>MSSSSPPAFLQPALANLKHSPPPDRPHVTLTFAQSLDAKIAGQHGKQLILSGKESMVMTHWLRTMHDGIIVGIGTALNDDPQLNTRHLPPRLDSQPHSLPRPIILDPRLRLSPECKLLKNFQAKTGRRPWVLSATPTDDDRPDWQQRYDALSQAGASIVQLELSSNILPVPVVLEKLRRLGINSLMVEGGARIIDSFLNACSFIDTLLVTVAPTLVGSHGVAYGTNIPTGISHLRHFDTQAVGNDAVIILKSEKS</sequence>
<comment type="catalytic activity">
    <reaction evidence="12">
        <text>2,5-diamino-6-(1-D-ribitylamino)pyrimidin-4(3H)-one 5'-phosphate + NADP(+) = 2,5-diamino-6-(1-D-ribosylamino)pyrimidin-4(3H)-one 5'-phosphate + NADPH + H(+)</text>
        <dbReference type="Rhea" id="RHEA:27278"/>
        <dbReference type="ChEBI" id="CHEBI:15378"/>
        <dbReference type="ChEBI" id="CHEBI:57783"/>
        <dbReference type="ChEBI" id="CHEBI:58349"/>
        <dbReference type="ChEBI" id="CHEBI:58890"/>
        <dbReference type="ChEBI" id="CHEBI:59545"/>
        <dbReference type="EC" id="1.1.1.302"/>
    </reaction>
</comment>
<protein>
    <recommendedName>
        <fullName evidence="5">2,5-diamino-6-ribosylamino-4(3H)-pyrimidinone 5'-phosphate reductase</fullName>
        <ecNumber evidence="4">1.1.1.302</ecNumber>
    </recommendedName>
    <alternativeName>
        <fullName evidence="10">2,5-diamino-6-(5-phospho-D-ribosylamino)pyrimidin-4(3H)-one reductase</fullName>
    </alternativeName>
    <alternativeName>
        <fullName evidence="9">2,5-diamino-6-ribitylamino-4(3H)-pyrimidinone 5'-phosphate synthase</fullName>
    </alternativeName>
</protein>
<evidence type="ECO:0000256" key="9">
    <source>
        <dbReference type="ARBA" id="ARBA00030073"/>
    </source>
</evidence>
<evidence type="ECO:0000256" key="6">
    <source>
        <dbReference type="ARBA" id="ARBA00022619"/>
    </source>
</evidence>
<keyword evidence="7" id="KW-0521">NADP</keyword>
<dbReference type="InterPro" id="IPR024072">
    <property type="entry name" value="DHFR-like_dom_sf"/>
</dbReference>
<evidence type="ECO:0000256" key="11">
    <source>
        <dbReference type="ARBA" id="ARBA00047550"/>
    </source>
</evidence>
<dbReference type="SUPFAM" id="SSF53597">
    <property type="entry name" value="Dihydrofolate reductase-like"/>
    <property type="match status" value="1"/>
</dbReference>